<feature type="transmembrane region" description="Helical" evidence="1">
    <location>
        <begin position="17"/>
        <end position="37"/>
    </location>
</feature>
<proteinExistence type="predicted"/>
<reference evidence="2 3" key="1">
    <citation type="submission" date="2020-02" db="EMBL/GenBank/DDBJ databases">
        <title>A complete genome of a marine bacterium Vibrio sp. ZWAL4003 isolated from the mangrove sediment with the ability to degrade polysaccharides.</title>
        <authorList>
            <person name="Wu J."/>
            <person name="Qu W."/>
            <person name="Zeng R."/>
        </authorList>
    </citation>
    <scope>NUCLEOTIDE SEQUENCE [LARGE SCALE GENOMIC DNA]</scope>
    <source>
        <strain evidence="2 3">ZWAL4003</strain>
    </source>
</reference>
<accession>A0A6G7CMJ6</accession>
<gene>
    <name evidence="2" type="ORF">G5S32_15255</name>
</gene>
<evidence type="ECO:0000313" key="2">
    <source>
        <dbReference type="EMBL" id="QIH43357.1"/>
    </source>
</evidence>
<name>A0A6G7CMJ6_9VIBR</name>
<organism evidence="2 3">
    <name type="scientific">Vibrio ziniensis</name>
    <dbReference type="NCBI Taxonomy" id="2711221"/>
    <lineage>
        <taxon>Bacteria</taxon>
        <taxon>Pseudomonadati</taxon>
        <taxon>Pseudomonadota</taxon>
        <taxon>Gammaproteobacteria</taxon>
        <taxon>Vibrionales</taxon>
        <taxon>Vibrionaceae</taxon>
        <taxon>Vibrio</taxon>
    </lineage>
</organism>
<dbReference type="RefSeq" id="WP_165312894.1">
    <property type="nucleotide sequence ID" value="NZ_CP049332.1"/>
</dbReference>
<keyword evidence="1" id="KW-1133">Transmembrane helix</keyword>
<dbReference type="KEGG" id="vzi:G5S32_15255"/>
<feature type="transmembrane region" description="Helical" evidence="1">
    <location>
        <begin position="43"/>
        <end position="63"/>
    </location>
</feature>
<dbReference type="AlphaFoldDB" id="A0A6G7CMJ6"/>
<keyword evidence="1" id="KW-0812">Transmembrane</keyword>
<evidence type="ECO:0000256" key="1">
    <source>
        <dbReference type="SAM" id="Phobius"/>
    </source>
</evidence>
<feature type="transmembrane region" description="Helical" evidence="1">
    <location>
        <begin position="72"/>
        <end position="93"/>
    </location>
</feature>
<evidence type="ECO:0000313" key="3">
    <source>
        <dbReference type="Proteomes" id="UP000503003"/>
    </source>
</evidence>
<keyword evidence="3" id="KW-1185">Reference proteome</keyword>
<dbReference type="Proteomes" id="UP000503003">
    <property type="component" value="Chromosome 2"/>
</dbReference>
<sequence length="95" mass="11002">MYQQVNETSAKDKLKKALLWLIVVDYFLLTLVLFQLTSLTLNSGVSISLLLVIYNVLLTTLCYQRTNEGESYIIYPTITATLLSFIYLLYFFFLV</sequence>
<dbReference type="EMBL" id="CP049332">
    <property type="protein sequence ID" value="QIH43357.1"/>
    <property type="molecule type" value="Genomic_DNA"/>
</dbReference>
<keyword evidence="1" id="KW-0472">Membrane</keyword>
<protein>
    <submittedName>
        <fullName evidence="2">Uncharacterized protein</fullName>
    </submittedName>
</protein>